<keyword evidence="1" id="KW-1185">Reference proteome</keyword>
<dbReference type="AlphaFoldDB" id="A0A915KJJ2"/>
<dbReference type="WBParaSite" id="nRc.2.0.1.t38181-RA">
    <property type="protein sequence ID" value="nRc.2.0.1.t38181-RA"/>
    <property type="gene ID" value="nRc.2.0.1.g38181"/>
</dbReference>
<accession>A0A915KJJ2</accession>
<name>A0A915KJJ2_ROMCU</name>
<evidence type="ECO:0000313" key="1">
    <source>
        <dbReference type="Proteomes" id="UP000887565"/>
    </source>
</evidence>
<protein>
    <submittedName>
        <fullName evidence="2">Uncharacterized protein</fullName>
    </submittedName>
</protein>
<dbReference type="Proteomes" id="UP000887565">
    <property type="component" value="Unplaced"/>
</dbReference>
<sequence>MSPPSLSQNVNVLLIKYSSTSILTYESKNACCWVETFFELVDDRRVDHSVGFKSAASMTRILTAPKLNREDLFSSALEYQNPTKFSALCDEQLSPVHTSVRRACSKLCSKIPDEQSFEQAARKYLLGEQNPEHKRFARATH</sequence>
<proteinExistence type="predicted"/>
<organism evidence="1 2">
    <name type="scientific">Romanomermis culicivorax</name>
    <name type="common">Nematode worm</name>
    <dbReference type="NCBI Taxonomy" id="13658"/>
    <lineage>
        <taxon>Eukaryota</taxon>
        <taxon>Metazoa</taxon>
        <taxon>Ecdysozoa</taxon>
        <taxon>Nematoda</taxon>
        <taxon>Enoplea</taxon>
        <taxon>Dorylaimia</taxon>
        <taxon>Mermithida</taxon>
        <taxon>Mermithoidea</taxon>
        <taxon>Mermithidae</taxon>
        <taxon>Romanomermis</taxon>
    </lineage>
</organism>
<evidence type="ECO:0000313" key="2">
    <source>
        <dbReference type="WBParaSite" id="nRc.2.0.1.t38181-RA"/>
    </source>
</evidence>
<reference evidence="2" key="1">
    <citation type="submission" date="2022-11" db="UniProtKB">
        <authorList>
            <consortium name="WormBaseParasite"/>
        </authorList>
    </citation>
    <scope>IDENTIFICATION</scope>
</reference>